<accession>L8WME3</accession>
<dbReference type="HOGENOM" id="CLU_2623707_0_0_1"/>
<sequence>MANTIWRANVTGARYWLIDLDYMRGPSRDGLAGQPAPPGYKPPHPDLYFEPQRSSVLRIVIILAIRWRLTFVVSVEYK</sequence>
<name>L8WME3_THACA</name>
<dbReference type="Proteomes" id="UP000011668">
    <property type="component" value="Unassembled WGS sequence"/>
</dbReference>
<proteinExistence type="predicted"/>
<comment type="caution">
    <text evidence="1">The sequence shown here is derived from an EMBL/GenBank/DDBJ whole genome shotgun (WGS) entry which is preliminary data.</text>
</comment>
<evidence type="ECO:0000313" key="1">
    <source>
        <dbReference type="EMBL" id="ELU37973.1"/>
    </source>
</evidence>
<gene>
    <name evidence="1" type="ORF">AG1IA_07997</name>
</gene>
<dbReference type="EMBL" id="AFRT01002319">
    <property type="protein sequence ID" value="ELU37973.1"/>
    <property type="molecule type" value="Genomic_DNA"/>
</dbReference>
<organism evidence="1 2">
    <name type="scientific">Thanatephorus cucumeris (strain AG1-IA)</name>
    <name type="common">Rice sheath blight fungus</name>
    <name type="synonym">Rhizoctonia solani</name>
    <dbReference type="NCBI Taxonomy" id="983506"/>
    <lineage>
        <taxon>Eukaryota</taxon>
        <taxon>Fungi</taxon>
        <taxon>Dikarya</taxon>
        <taxon>Basidiomycota</taxon>
        <taxon>Agaricomycotina</taxon>
        <taxon>Agaricomycetes</taxon>
        <taxon>Cantharellales</taxon>
        <taxon>Ceratobasidiaceae</taxon>
        <taxon>Rhizoctonia</taxon>
        <taxon>Rhizoctonia solani AG-1</taxon>
    </lineage>
</organism>
<evidence type="ECO:0000313" key="2">
    <source>
        <dbReference type="Proteomes" id="UP000011668"/>
    </source>
</evidence>
<reference evidence="1 2" key="1">
    <citation type="journal article" date="2013" name="Nat. Commun.">
        <title>The evolution and pathogenic mechanisms of the rice sheath blight pathogen.</title>
        <authorList>
            <person name="Zheng A."/>
            <person name="Lin R."/>
            <person name="Xu L."/>
            <person name="Qin P."/>
            <person name="Tang C."/>
            <person name="Ai P."/>
            <person name="Zhang D."/>
            <person name="Liu Y."/>
            <person name="Sun Z."/>
            <person name="Feng H."/>
            <person name="Wang Y."/>
            <person name="Chen Y."/>
            <person name="Liang X."/>
            <person name="Fu R."/>
            <person name="Li Q."/>
            <person name="Zhang J."/>
            <person name="Yu X."/>
            <person name="Xie Z."/>
            <person name="Ding L."/>
            <person name="Guan P."/>
            <person name="Tang J."/>
            <person name="Liang Y."/>
            <person name="Wang S."/>
            <person name="Deng Q."/>
            <person name="Li S."/>
            <person name="Zhu J."/>
            <person name="Wang L."/>
            <person name="Liu H."/>
            <person name="Li P."/>
        </authorList>
    </citation>
    <scope>NUCLEOTIDE SEQUENCE [LARGE SCALE GENOMIC DNA]</scope>
    <source>
        <strain evidence="2">AG-1 IA</strain>
    </source>
</reference>
<protein>
    <submittedName>
        <fullName evidence="1">Uncharacterized protein</fullName>
    </submittedName>
</protein>
<dbReference type="AlphaFoldDB" id="L8WME3"/>
<keyword evidence="2" id="KW-1185">Reference proteome</keyword>